<reference evidence="1 2" key="1">
    <citation type="submission" date="2011-08" db="EMBL/GenBank/DDBJ databases">
        <title>The Genome Sequence of Clostridium hathewayi WAL-18680.</title>
        <authorList>
            <consortium name="The Broad Institute Genome Sequencing Platform"/>
            <person name="Earl A."/>
            <person name="Ward D."/>
            <person name="Feldgarden M."/>
            <person name="Gevers D."/>
            <person name="Finegold S.M."/>
            <person name="Summanen P.H."/>
            <person name="Molitoris D.R."/>
            <person name="Song M."/>
            <person name="Daigneault M."/>
            <person name="Allen-Vercoe E."/>
            <person name="Young S.K."/>
            <person name="Zeng Q."/>
            <person name="Gargeya S."/>
            <person name="Fitzgerald M."/>
            <person name="Haas B."/>
            <person name="Abouelleil A."/>
            <person name="Alvarado L."/>
            <person name="Arachchi H.M."/>
            <person name="Berlin A."/>
            <person name="Brown A."/>
            <person name="Chapman S.B."/>
            <person name="Chen Z."/>
            <person name="Dunbar C."/>
            <person name="Freedman E."/>
            <person name="Gearin G."/>
            <person name="Gellesch M."/>
            <person name="Goldberg J."/>
            <person name="Griggs A."/>
            <person name="Gujja S."/>
            <person name="Heiman D."/>
            <person name="Howarth C."/>
            <person name="Larson L."/>
            <person name="Lui A."/>
            <person name="MacDonald P.J.P."/>
            <person name="Montmayeur A."/>
            <person name="Murphy C."/>
            <person name="Neiman D."/>
            <person name="Pearson M."/>
            <person name="Priest M."/>
            <person name="Roberts A."/>
            <person name="Saif S."/>
            <person name="Shea T."/>
            <person name="Shenoy N."/>
            <person name="Sisk P."/>
            <person name="Stolte C."/>
            <person name="Sykes S."/>
            <person name="Wortman J."/>
            <person name="Nusbaum C."/>
            <person name="Birren B."/>
        </authorList>
    </citation>
    <scope>NUCLEOTIDE SEQUENCE [LARGE SCALE GENOMIC DNA]</scope>
    <source>
        <strain evidence="1 2">WAL-18680</strain>
    </source>
</reference>
<proteinExistence type="predicted"/>
<dbReference type="EMBL" id="ADLN01000108">
    <property type="protein sequence ID" value="EHI58064.1"/>
    <property type="molecule type" value="Genomic_DNA"/>
</dbReference>
<organism evidence="1 2">
    <name type="scientific">Hungatella hathewayi WAL-18680</name>
    <dbReference type="NCBI Taxonomy" id="742737"/>
    <lineage>
        <taxon>Bacteria</taxon>
        <taxon>Bacillati</taxon>
        <taxon>Bacillota</taxon>
        <taxon>Clostridia</taxon>
        <taxon>Lachnospirales</taxon>
        <taxon>Lachnospiraceae</taxon>
        <taxon>Hungatella</taxon>
    </lineage>
</organism>
<accession>G5IKA9</accession>
<protein>
    <recommendedName>
        <fullName evidence="3">Virulence-associated protein D</fullName>
    </recommendedName>
</protein>
<dbReference type="PATRIC" id="fig|742737.3.peg.3922"/>
<dbReference type="AlphaFoldDB" id="G5IKA9"/>
<evidence type="ECO:0000313" key="2">
    <source>
        <dbReference type="Proteomes" id="UP000005384"/>
    </source>
</evidence>
<dbReference type="InterPro" id="IPR048135">
    <property type="entry name" value="VapD-like"/>
</dbReference>
<dbReference type="RefSeq" id="WP_006781928.1">
    <property type="nucleotide sequence ID" value="NZ_CP040506.1"/>
</dbReference>
<comment type="caution">
    <text evidence="1">The sequence shown here is derived from an EMBL/GenBank/DDBJ whole genome shotgun (WGS) entry which is preliminary data.</text>
</comment>
<dbReference type="NCBIfam" id="NF041506">
    <property type="entry name" value="VapD"/>
    <property type="match status" value="1"/>
</dbReference>
<dbReference type="Gene3D" id="3.30.70.240">
    <property type="match status" value="1"/>
</dbReference>
<dbReference type="Proteomes" id="UP000005384">
    <property type="component" value="Unassembled WGS sequence"/>
</dbReference>
<evidence type="ECO:0008006" key="3">
    <source>
        <dbReference type="Google" id="ProtNLM"/>
    </source>
</evidence>
<name>G5IKA9_9FIRM</name>
<gene>
    <name evidence="1" type="ORF">HMPREF9473_03937</name>
</gene>
<dbReference type="OrthoDB" id="2084499at2"/>
<keyword evidence="2" id="KW-1185">Reference proteome</keyword>
<sequence length="117" mass="13704">MERTYYKAINFDLRTHQLEVLYSGMNYRKAYDDLRHFLGQHGFSHRQGSGYISNEKLSTADIYDLMDELNSEFGWIGESVNRLDVTNIGKQHDMTDMLKPISMTLDESELFKKEVLT</sequence>
<evidence type="ECO:0000313" key="1">
    <source>
        <dbReference type="EMBL" id="EHI58064.1"/>
    </source>
</evidence>
<dbReference type="HOGENOM" id="CLU_145265_3_1_9"/>